<name>A0AB34KHF0_9PEZI</name>
<dbReference type="EMBL" id="JAAQHG020000026">
    <property type="protein sequence ID" value="KAL1584369.1"/>
    <property type="molecule type" value="Genomic_DNA"/>
</dbReference>
<evidence type="ECO:0000256" key="5">
    <source>
        <dbReference type="ARBA" id="ARBA00022723"/>
    </source>
</evidence>
<dbReference type="Proteomes" id="UP000803884">
    <property type="component" value="Unassembled WGS sequence"/>
</dbReference>
<protein>
    <recommendedName>
        <fullName evidence="10">Cytochrome P450</fullName>
    </recommendedName>
</protein>
<keyword evidence="9" id="KW-1185">Reference proteome</keyword>
<dbReference type="PRINTS" id="PR00465">
    <property type="entry name" value="EP450IV"/>
</dbReference>
<dbReference type="GO" id="GO:0005789">
    <property type="term" value="C:endoplasmic reticulum membrane"/>
    <property type="evidence" value="ECO:0007669"/>
    <property type="project" value="UniProtKB-SubCell"/>
</dbReference>
<dbReference type="PANTHER" id="PTHR24306">
    <property type="match status" value="1"/>
</dbReference>
<comment type="cofactor">
    <cofactor evidence="1 7">
        <name>heme</name>
        <dbReference type="ChEBI" id="CHEBI:30413"/>
    </cofactor>
</comment>
<dbReference type="InterPro" id="IPR002403">
    <property type="entry name" value="Cyt_P450_E_grp-IV"/>
</dbReference>
<keyword evidence="4" id="KW-0443">Lipid metabolism</keyword>
<comment type="similarity">
    <text evidence="3">Belongs to the cytochrome P450 family.</text>
</comment>
<organism evidence="8 9">
    <name type="scientific">Cladosporium halotolerans</name>
    <dbReference type="NCBI Taxonomy" id="1052096"/>
    <lineage>
        <taxon>Eukaryota</taxon>
        <taxon>Fungi</taxon>
        <taxon>Dikarya</taxon>
        <taxon>Ascomycota</taxon>
        <taxon>Pezizomycotina</taxon>
        <taxon>Dothideomycetes</taxon>
        <taxon>Dothideomycetidae</taxon>
        <taxon>Cladosporiales</taxon>
        <taxon>Cladosporiaceae</taxon>
        <taxon>Cladosporium</taxon>
    </lineage>
</organism>
<evidence type="ECO:0000256" key="4">
    <source>
        <dbReference type="ARBA" id="ARBA00022516"/>
    </source>
</evidence>
<dbReference type="GeneID" id="96007839"/>
<evidence type="ECO:0000256" key="7">
    <source>
        <dbReference type="PIRSR" id="PIRSR602403-1"/>
    </source>
</evidence>
<gene>
    <name evidence="8" type="ORF">WHR41_06396</name>
</gene>
<accession>A0AB34KHF0</accession>
<dbReference type="GO" id="GO:0016705">
    <property type="term" value="F:oxidoreductase activity, acting on paired donors, with incorporation or reduction of molecular oxygen"/>
    <property type="evidence" value="ECO:0007669"/>
    <property type="project" value="InterPro"/>
</dbReference>
<comment type="caution">
    <text evidence="8">The sequence shown here is derived from an EMBL/GenBank/DDBJ whole genome shotgun (WGS) entry which is preliminary data.</text>
</comment>
<dbReference type="GO" id="GO:0020037">
    <property type="term" value="F:heme binding"/>
    <property type="evidence" value="ECO:0007669"/>
    <property type="project" value="InterPro"/>
</dbReference>
<evidence type="ECO:0000256" key="2">
    <source>
        <dbReference type="ARBA" id="ARBA00004389"/>
    </source>
</evidence>
<dbReference type="PANTHER" id="PTHR24306:SF7">
    <property type="entry name" value="AHBB"/>
    <property type="match status" value="1"/>
</dbReference>
<feature type="binding site" description="axial binding residue" evidence="7">
    <location>
        <position position="509"/>
    </location>
    <ligand>
        <name>heme</name>
        <dbReference type="ChEBI" id="CHEBI:30413"/>
    </ligand>
    <ligandPart>
        <name>Fe</name>
        <dbReference type="ChEBI" id="CHEBI:18248"/>
    </ligandPart>
</feature>
<dbReference type="InterPro" id="IPR036396">
    <property type="entry name" value="Cyt_P450_sf"/>
</dbReference>
<dbReference type="RefSeq" id="XP_069227475.1">
    <property type="nucleotide sequence ID" value="XM_069375001.1"/>
</dbReference>
<evidence type="ECO:0000256" key="3">
    <source>
        <dbReference type="ARBA" id="ARBA00010617"/>
    </source>
</evidence>
<evidence type="ECO:0000256" key="1">
    <source>
        <dbReference type="ARBA" id="ARBA00001971"/>
    </source>
</evidence>
<keyword evidence="5 7" id="KW-0479">Metal-binding</keyword>
<proteinExistence type="inferred from homology"/>
<sequence>MTTPPPPNTMALRANAIYEAFSDRPVLALAILLVITIAITRLLSSKQADQSPNGAKPVPSVPYTLPIIGHLPSMIYDAQSFTRRLRALYHPSGAYSLNFGGTVHNILFSPPLATALVNVKSENASELELFRGIMGKVFGFPLASEGHKYDEAIIGLNALYKNFMSEPGLGDMTTRTAQLVKENLASFVTGSKSLVDQMIWERNADVEIKTNAKGEKVVEANFLDLVRDWSATCANPSIIGSDFGHNYPEYIRDLWTLDEGFLLLATGLPRWFPIPALTRAHIARKSVTDKLLAFETAMDKYVAGEDPGPDWRDLDDVGPVVRGRIDLYRKKDMSMQARAATELALLWAANANSNPLVFWMLERIYADKALLALLREQVAPYVRAVQPRQEFVVPDAPRLEKLDIDGLCANCPLLKSCYIECLRLDAAPWSLKVAKKDFVLSPRDKEVQGIVLRKGEYVHVAHDLHNTDPNAFEDPEVFKADRHVKYDENGKGSAEMGSMRPYGGGHSMCKGRAFAFKEIMIFAASIISMWDVDAPNGGEWKLPKQRKATAVYGTADSTRVWVKQRQLPVVQT</sequence>
<evidence type="ECO:0000313" key="8">
    <source>
        <dbReference type="EMBL" id="KAL1584369.1"/>
    </source>
</evidence>
<dbReference type="GO" id="GO:0005506">
    <property type="term" value="F:iron ion binding"/>
    <property type="evidence" value="ECO:0007669"/>
    <property type="project" value="InterPro"/>
</dbReference>
<dbReference type="AlphaFoldDB" id="A0AB34KHF0"/>
<dbReference type="SUPFAM" id="SSF48264">
    <property type="entry name" value="Cytochrome P450"/>
    <property type="match status" value="1"/>
</dbReference>
<dbReference type="Gene3D" id="1.10.630.10">
    <property type="entry name" value="Cytochrome P450"/>
    <property type="match status" value="1"/>
</dbReference>
<reference evidence="8 9" key="1">
    <citation type="journal article" date="2020" name="Microbiol. Resour. Announc.">
        <title>Draft Genome Sequence of a Cladosporium Species Isolated from the Mesophotic Ascidian Didemnum maculosum.</title>
        <authorList>
            <person name="Gioti A."/>
            <person name="Siaperas R."/>
            <person name="Nikolaivits E."/>
            <person name="Le Goff G."/>
            <person name="Ouazzani J."/>
            <person name="Kotoulas G."/>
            <person name="Topakas E."/>
        </authorList>
    </citation>
    <scope>NUCLEOTIDE SEQUENCE [LARGE SCALE GENOMIC DNA]</scope>
    <source>
        <strain evidence="8 9">TM138-S3</strain>
    </source>
</reference>
<dbReference type="Pfam" id="PF00067">
    <property type="entry name" value="p450"/>
    <property type="match status" value="1"/>
</dbReference>
<keyword evidence="6 7" id="KW-0408">Iron</keyword>
<dbReference type="CDD" id="cd11040">
    <property type="entry name" value="CYP7_CYP8-like"/>
    <property type="match status" value="1"/>
</dbReference>
<evidence type="ECO:0000313" key="9">
    <source>
        <dbReference type="Proteomes" id="UP000803884"/>
    </source>
</evidence>
<evidence type="ECO:0000256" key="6">
    <source>
        <dbReference type="ARBA" id="ARBA00023004"/>
    </source>
</evidence>
<evidence type="ECO:0008006" key="10">
    <source>
        <dbReference type="Google" id="ProtNLM"/>
    </source>
</evidence>
<dbReference type="InterPro" id="IPR001128">
    <property type="entry name" value="Cyt_P450"/>
</dbReference>
<keyword evidence="7" id="KW-0349">Heme</keyword>
<comment type="subcellular location">
    <subcellularLocation>
        <location evidence="2">Endoplasmic reticulum membrane</location>
        <topology evidence="2">Single-pass membrane protein</topology>
    </subcellularLocation>
</comment>
<keyword evidence="4" id="KW-0444">Lipid biosynthesis</keyword>
<dbReference type="GO" id="GO:0004497">
    <property type="term" value="F:monooxygenase activity"/>
    <property type="evidence" value="ECO:0007669"/>
    <property type="project" value="InterPro"/>
</dbReference>